<sequence length="206" mass="22485">MGQEIKTTLRFDGRILEGTALLESDALIFRGGASLTVPFTEMFNAEANSGWLELKTARGLLLLELGPKAETWAEKIKNPKALVDKLGVDAQKKVAIIGKLDADLRADLVASGAKVAKSARGKDFDVVFLAASSKKDLEKLPDARALIKDEGGIWIVYPKGREELRERDVLTAGRTLSLTDNKVAKVSEELTAVRFVVPVAQRQKKK</sequence>
<dbReference type="AlphaFoldDB" id="A0A0K1QG17"/>
<dbReference type="RefSeq" id="WP_146655202.1">
    <property type="nucleotide sequence ID" value="NZ_CP012333.1"/>
</dbReference>
<evidence type="ECO:0000313" key="2">
    <source>
        <dbReference type="Proteomes" id="UP000064967"/>
    </source>
</evidence>
<reference evidence="1 2" key="1">
    <citation type="submission" date="2015-08" db="EMBL/GenBank/DDBJ databases">
        <authorList>
            <person name="Babu N.S."/>
            <person name="Beckwith C.J."/>
            <person name="Beseler K.G."/>
            <person name="Brison A."/>
            <person name="Carone J.V."/>
            <person name="Caskin T.P."/>
            <person name="Diamond M."/>
            <person name="Durham M.E."/>
            <person name="Foxe J.M."/>
            <person name="Go M."/>
            <person name="Henderson B.A."/>
            <person name="Jones I.B."/>
            <person name="McGettigan J.A."/>
            <person name="Micheletti S.J."/>
            <person name="Nasrallah M.E."/>
            <person name="Ortiz D."/>
            <person name="Piller C.R."/>
            <person name="Privatt S.R."/>
            <person name="Schneider S.L."/>
            <person name="Sharp S."/>
            <person name="Smith T.C."/>
            <person name="Stanton J.D."/>
            <person name="Ullery H.E."/>
            <person name="Wilson R.J."/>
            <person name="Serrano M.G."/>
            <person name="Buck G."/>
            <person name="Lee V."/>
            <person name="Wang Y."/>
            <person name="Carvalho R."/>
            <person name="Voegtly L."/>
            <person name="Shi R."/>
            <person name="Duckworth R."/>
            <person name="Johnson A."/>
            <person name="Loviza R."/>
            <person name="Walstead R."/>
            <person name="Shah Z."/>
            <person name="Kiflezghi M."/>
            <person name="Wade K."/>
            <person name="Ball S.L."/>
            <person name="Bradley K.W."/>
            <person name="Asai D.J."/>
            <person name="Bowman C.A."/>
            <person name="Russell D.A."/>
            <person name="Pope W.H."/>
            <person name="Jacobs-Sera D."/>
            <person name="Hendrix R.W."/>
            <person name="Hatfull G.F."/>
        </authorList>
    </citation>
    <scope>NUCLEOTIDE SEQUENCE [LARGE SCALE GENOMIC DNA]</scope>
    <source>
        <strain evidence="1 2">DSM 27648</strain>
    </source>
</reference>
<accession>A0A0K1QG17</accession>
<dbReference type="PATRIC" id="fig|1391654.3.peg.11448"/>
<dbReference type="EMBL" id="CP012333">
    <property type="protein sequence ID" value="AKV04612.1"/>
    <property type="molecule type" value="Genomic_DNA"/>
</dbReference>
<dbReference type="KEGG" id="llu:AKJ09_11275"/>
<keyword evidence="2" id="KW-1185">Reference proteome</keyword>
<organism evidence="1 2">
    <name type="scientific">Labilithrix luteola</name>
    <dbReference type="NCBI Taxonomy" id="1391654"/>
    <lineage>
        <taxon>Bacteria</taxon>
        <taxon>Pseudomonadati</taxon>
        <taxon>Myxococcota</taxon>
        <taxon>Polyangia</taxon>
        <taxon>Polyangiales</taxon>
        <taxon>Labilitrichaceae</taxon>
        <taxon>Labilithrix</taxon>
    </lineage>
</organism>
<evidence type="ECO:0008006" key="3">
    <source>
        <dbReference type="Google" id="ProtNLM"/>
    </source>
</evidence>
<dbReference type="STRING" id="1391654.AKJ09_11275"/>
<dbReference type="Proteomes" id="UP000064967">
    <property type="component" value="Chromosome"/>
</dbReference>
<gene>
    <name evidence="1" type="ORF">AKJ09_11275</name>
</gene>
<proteinExistence type="predicted"/>
<protein>
    <recommendedName>
        <fullName evidence="3">DUF3052 family protein</fullName>
    </recommendedName>
</protein>
<dbReference type="OrthoDB" id="7184058at2"/>
<evidence type="ECO:0000313" key="1">
    <source>
        <dbReference type="EMBL" id="AKV04612.1"/>
    </source>
</evidence>
<name>A0A0K1QG17_9BACT</name>